<feature type="transmembrane region" description="Helical" evidence="7">
    <location>
        <begin position="130"/>
        <end position="151"/>
    </location>
</feature>
<feature type="transmembrane region" description="Helical" evidence="7">
    <location>
        <begin position="185"/>
        <end position="203"/>
    </location>
</feature>
<protein>
    <recommendedName>
        <fullName evidence="7">Phosphatidylglycerol--prolipoprotein diacylglyceryl transferase</fullName>
        <ecNumber evidence="7">2.5.1.145</ecNumber>
    </recommendedName>
</protein>
<comment type="catalytic activity">
    <reaction evidence="7">
        <text>L-cysteinyl-[prolipoprotein] + a 1,2-diacyl-sn-glycero-3-phospho-(1'-sn-glycerol) = an S-1,2-diacyl-sn-glyceryl-L-cysteinyl-[prolipoprotein] + sn-glycerol 1-phosphate + H(+)</text>
        <dbReference type="Rhea" id="RHEA:56712"/>
        <dbReference type="Rhea" id="RHEA-COMP:14679"/>
        <dbReference type="Rhea" id="RHEA-COMP:14680"/>
        <dbReference type="ChEBI" id="CHEBI:15378"/>
        <dbReference type="ChEBI" id="CHEBI:29950"/>
        <dbReference type="ChEBI" id="CHEBI:57685"/>
        <dbReference type="ChEBI" id="CHEBI:64716"/>
        <dbReference type="ChEBI" id="CHEBI:140658"/>
        <dbReference type="EC" id="2.5.1.145"/>
    </reaction>
</comment>
<dbReference type="EC" id="2.5.1.145" evidence="7"/>
<dbReference type="RefSeq" id="WP_109952136.1">
    <property type="nucleotide sequence ID" value="NZ_CP029551.1"/>
</dbReference>
<dbReference type="EMBL" id="CP029551">
    <property type="protein sequence ID" value="AWN37053.1"/>
    <property type="molecule type" value="Genomic_DNA"/>
</dbReference>
<dbReference type="PANTHER" id="PTHR30589:SF0">
    <property type="entry name" value="PHOSPHATIDYLGLYCEROL--PROLIPOPROTEIN DIACYLGLYCERYL TRANSFERASE"/>
    <property type="match status" value="1"/>
</dbReference>
<dbReference type="Proteomes" id="UP000246058">
    <property type="component" value="Chromosome"/>
</dbReference>
<dbReference type="NCBIfam" id="TIGR00544">
    <property type="entry name" value="lgt"/>
    <property type="match status" value="1"/>
</dbReference>
<dbReference type="GO" id="GO:0008961">
    <property type="term" value="F:phosphatidylglycerol-prolipoprotein diacylglyceryl transferase activity"/>
    <property type="evidence" value="ECO:0007669"/>
    <property type="project" value="UniProtKB-UniRule"/>
</dbReference>
<dbReference type="InterPro" id="IPR001640">
    <property type="entry name" value="Lgt"/>
</dbReference>
<evidence type="ECO:0000256" key="4">
    <source>
        <dbReference type="ARBA" id="ARBA00022692"/>
    </source>
</evidence>
<feature type="transmembrane region" description="Helical" evidence="7">
    <location>
        <begin position="253"/>
        <end position="274"/>
    </location>
</feature>
<keyword evidence="8" id="KW-0449">Lipoprotein</keyword>
<comment type="subcellular location">
    <subcellularLocation>
        <location evidence="7">Cell membrane</location>
        <topology evidence="7">Multi-pass membrane protein</topology>
    </subcellularLocation>
</comment>
<sequence length="298" mass="32271">MPPLLALPFPAIDPVALAIGPITIKWYALAYIAGLIGGWYYARRLVMADSLWGVVRRPSVADIDDLVVWVALGVVLGGRIGYVLFYNLPLYLSDPVEIFAIRNGGMSFHGGFLGAILAFLLFARVRRLNGYNLLDIGAVVVPIGLFFGRIANFVNGELWGRVAPDFPYAVVFPTGGPLPRHPSQLYEAATEGLLLFIVMALAVRRFGFRRPGLLGGIFVLGYALARTACEFFREPDRQLGFLFGDNLGPLGGGITMGMLLCVPMALVGLAYIVLAARGWTRPRHPVEAPAAADRAVEA</sequence>
<evidence type="ECO:0000256" key="1">
    <source>
        <dbReference type="ARBA" id="ARBA00007150"/>
    </source>
</evidence>
<feature type="transmembrane region" description="Helical" evidence="7">
    <location>
        <begin position="106"/>
        <end position="123"/>
    </location>
</feature>
<accession>A0A2U8VTE5</accession>
<evidence type="ECO:0000256" key="6">
    <source>
        <dbReference type="ARBA" id="ARBA00023136"/>
    </source>
</evidence>
<evidence type="ECO:0000256" key="7">
    <source>
        <dbReference type="HAMAP-Rule" id="MF_01147"/>
    </source>
</evidence>
<evidence type="ECO:0000256" key="3">
    <source>
        <dbReference type="ARBA" id="ARBA00022679"/>
    </source>
</evidence>
<dbReference type="OrthoDB" id="871140at2"/>
<dbReference type="UniPathway" id="UPA00664"/>
<keyword evidence="2 7" id="KW-1003">Cell membrane</keyword>
<gene>
    <name evidence="7" type="primary">lgt</name>
    <name evidence="8" type="ORF">DK427_16040</name>
</gene>
<organism evidence="8 9">
    <name type="scientific">Methylobacterium radiodurans</name>
    <dbReference type="NCBI Taxonomy" id="2202828"/>
    <lineage>
        <taxon>Bacteria</taxon>
        <taxon>Pseudomonadati</taxon>
        <taxon>Pseudomonadota</taxon>
        <taxon>Alphaproteobacteria</taxon>
        <taxon>Hyphomicrobiales</taxon>
        <taxon>Methylobacteriaceae</taxon>
        <taxon>Methylobacterium</taxon>
    </lineage>
</organism>
<dbReference type="KEGG" id="meti:DK427_16040"/>
<name>A0A2U8VTE5_9HYPH</name>
<comment type="similarity">
    <text evidence="1 7">Belongs to the Lgt family.</text>
</comment>
<dbReference type="HAMAP" id="MF_01147">
    <property type="entry name" value="Lgt"/>
    <property type="match status" value="1"/>
</dbReference>
<dbReference type="AlphaFoldDB" id="A0A2U8VTE5"/>
<proteinExistence type="inferred from homology"/>
<keyword evidence="4 7" id="KW-0812">Transmembrane</keyword>
<comment type="pathway">
    <text evidence="7">Protein modification; lipoprotein biosynthesis (diacylglyceryl transfer).</text>
</comment>
<dbReference type="PROSITE" id="PS01311">
    <property type="entry name" value="LGT"/>
    <property type="match status" value="1"/>
</dbReference>
<evidence type="ECO:0000313" key="8">
    <source>
        <dbReference type="EMBL" id="AWN37053.1"/>
    </source>
</evidence>
<keyword evidence="6 7" id="KW-0472">Membrane</keyword>
<keyword evidence="5 7" id="KW-1133">Transmembrane helix</keyword>
<evidence type="ECO:0000256" key="2">
    <source>
        <dbReference type="ARBA" id="ARBA00022475"/>
    </source>
</evidence>
<dbReference type="GO" id="GO:0042158">
    <property type="term" value="P:lipoprotein biosynthetic process"/>
    <property type="evidence" value="ECO:0007669"/>
    <property type="project" value="UniProtKB-UniRule"/>
</dbReference>
<evidence type="ECO:0000256" key="5">
    <source>
        <dbReference type="ARBA" id="ARBA00022989"/>
    </source>
</evidence>
<feature type="binding site" evidence="7">
    <location>
        <position position="149"/>
    </location>
    <ligand>
        <name>a 1,2-diacyl-sn-glycero-3-phospho-(1'-sn-glycerol)</name>
        <dbReference type="ChEBI" id="CHEBI:64716"/>
    </ligand>
</feature>
<feature type="transmembrane region" description="Helical" evidence="7">
    <location>
        <begin position="66"/>
        <end position="86"/>
    </location>
</feature>
<keyword evidence="3 7" id="KW-0808">Transferase</keyword>
<dbReference type="Pfam" id="PF01790">
    <property type="entry name" value="LGT"/>
    <property type="match status" value="1"/>
</dbReference>
<keyword evidence="9" id="KW-1185">Reference proteome</keyword>
<comment type="function">
    <text evidence="7">Catalyzes the transfer of the diacylglyceryl group from phosphatidylglycerol to the sulfhydryl group of the N-terminal cysteine of a prolipoprotein, the first step in the formation of mature lipoproteins.</text>
</comment>
<dbReference type="GO" id="GO:0005886">
    <property type="term" value="C:plasma membrane"/>
    <property type="evidence" value="ECO:0007669"/>
    <property type="project" value="UniProtKB-SubCell"/>
</dbReference>
<feature type="transmembrane region" description="Helical" evidence="7">
    <location>
        <begin position="212"/>
        <end position="233"/>
    </location>
</feature>
<reference evidence="8 9" key="1">
    <citation type="submission" date="2018-05" db="EMBL/GenBank/DDBJ databases">
        <title>Complete Genome Sequence of Methylobacterium sp. 17Sr1-43.</title>
        <authorList>
            <person name="Srinivasan S."/>
        </authorList>
    </citation>
    <scope>NUCLEOTIDE SEQUENCE [LARGE SCALE GENOMIC DNA]</scope>
    <source>
        <strain evidence="8 9">17Sr1-43</strain>
    </source>
</reference>
<dbReference type="PANTHER" id="PTHR30589">
    <property type="entry name" value="PROLIPOPROTEIN DIACYLGLYCERYL TRANSFERASE"/>
    <property type="match status" value="1"/>
</dbReference>
<evidence type="ECO:0000313" key="9">
    <source>
        <dbReference type="Proteomes" id="UP000246058"/>
    </source>
</evidence>